<dbReference type="PANTHER" id="PTHR43312">
    <property type="entry name" value="D-THREO-ALDOSE 1-DEHYDROGENASE"/>
    <property type="match status" value="1"/>
</dbReference>
<gene>
    <name evidence="2" type="ORF">ACFQWB_12460</name>
</gene>
<feature type="domain" description="NADP-dependent oxidoreductase" evidence="1">
    <location>
        <begin position="16"/>
        <end position="286"/>
    </location>
</feature>
<sequence length="299" mass="32873">MERRAFGKTDMQVSVLGFGGAEIGFDGVSLPVVERLLGSALDAGLNVIDTAECYGDSEELIGKAVGHRRSDYYLFTKCGHASGFGLPDWSPELLAQSIDRSLKRLNTDYVDLIQLHSCSEDMLREGTVIDVLQRAKEAGKARYIGYSGDGDAALYAVQCGAFDSLQTSLNIADQEPIDLTLPEAVRRGMGVIAKRPIANAAWRTGSRPDNPYHQPYWDRLQELNYDFLQRGLPESIETALRFTLSQPGVCTMIVGTSNPERWLQNAAYANKGPLPEEQIASIRAVWKQASAGKNWRGLT</sequence>
<dbReference type="RefSeq" id="WP_138789178.1">
    <property type="nucleotide sequence ID" value="NZ_JBHTGQ010000028.1"/>
</dbReference>
<dbReference type="InterPro" id="IPR020471">
    <property type="entry name" value="AKR"/>
</dbReference>
<evidence type="ECO:0000259" key="1">
    <source>
        <dbReference type="Pfam" id="PF00248"/>
    </source>
</evidence>
<reference evidence="3" key="1">
    <citation type="journal article" date="2019" name="Int. J. Syst. Evol. Microbiol.">
        <title>The Global Catalogue of Microorganisms (GCM) 10K type strain sequencing project: providing services to taxonomists for standard genome sequencing and annotation.</title>
        <authorList>
            <consortium name="The Broad Institute Genomics Platform"/>
            <consortium name="The Broad Institute Genome Sequencing Center for Infectious Disease"/>
            <person name="Wu L."/>
            <person name="Ma J."/>
        </authorList>
    </citation>
    <scope>NUCLEOTIDE SEQUENCE [LARGE SCALE GENOMIC DNA]</scope>
    <source>
        <strain evidence="3">JCM 18657</strain>
    </source>
</reference>
<proteinExistence type="predicted"/>
<accession>A0ABW2V666</accession>
<evidence type="ECO:0000313" key="3">
    <source>
        <dbReference type="Proteomes" id="UP001596528"/>
    </source>
</evidence>
<keyword evidence="3" id="KW-1185">Reference proteome</keyword>
<evidence type="ECO:0000313" key="2">
    <source>
        <dbReference type="EMBL" id="MFC7750731.1"/>
    </source>
</evidence>
<dbReference type="PRINTS" id="PR00069">
    <property type="entry name" value="ALDKETRDTASE"/>
</dbReference>
<protein>
    <submittedName>
        <fullName evidence="2">Aldo/keto reductase</fullName>
    </submittedName>
</protein>
<dbReference type="Proteomes" id="UP001596528">
    <property type="component" value="Unassembled WGS sequence"/>
</dbReference>
<dbReference type="EMBL" id="JBHTGQ010000028">
    <property type="protein sequence ID" value="MFC7750731.1"/>
    <property type="molecule type" value="Genomic_DNA"/>
</dbReference>
<dbReference type="SUPFAM" id="SSF51430">
    <property type="entry name" value="NAD(P)-linked oxidoreductase"/>
    <property type="match status" value="1"/>
</dbReference>
<name>A0ABW2V666_9BACL</name>
<organism evidence="2 3">
    <name type="scientific">Paenibacillus thermoaerophilus</name>
    <dbReference type="NCBI Taxonomy" id="1215385"/>
    <lineage>
        <taxon>Bacteria</taxon>
        <taxon>Bacillati</taxon>
        <taxon>Bacillota</taxon>
        <taxon>Bacilli</taxon>
        <taxon>Bacillales</taxon>
        <taxon>Paenibacillaceae</taxon>
        <taxon>Paenibacillus</taxon>
    </lineage>
</organism>
<dbReference type="Gene3D" id="3.20.20.100">
    <property type="entry name" value="NADP-dependent oxidoreductase domain"/>
    <property type="match status" value="1"/>
</dbReference>
<dbReference type="InterPro" id="IPR036812">
    <property type="entry name" value="NAD(P)_OxRdtase_dom_sf"/>
</dbReference>
<dbReference type="PANTHER" id="PTHR43312:SF1">
    <property type="entry name" value="NADP-DEPENDENT OXIDOREDUCTASE DOMAIN-CONTAINING PROTEIN"/>
    <property type="match status" value="1"/>
</dbReference>
<dbReference type="InterPro" id="IPR053135">
    <property type="entry name" value="AKR2_Oxidoreductase"/>
</dbReference>
<dbReference type="CDD" id="cd19095">
    <property type="entry name" value="AKR_PA4992-like"/>
    <property type="match status" value="1"/>
</dbReference>
<comment type="caution">
    <text evidence="2">The sequence shown here is derived from an EMBL/GenBank/DDBJ whole genome shotgun (WGS) entry which is preliminary data.</text>
</comment>
<dbReference type="InterPro" id="IPR023210">
    <property type="entry name" value="NADP_OxRdtase_dom"/>
</dbReference>
<dbReference type="Pfam" id="PF00248">
    <property type="entry name" value="Aldo_ket_red"/>
    <property type="match status" value="1"/>
</dbReference>